<proteinExistence type="predicted"/>
<protein>
    <submittedName>
        <fullName evidence="1">Uncharacterized protein</fullName>
    </submittedName>
</protein>
<gene>
    <name evidence="1" type="ORF">GCM10010390_26510</name>
</gene>
<dbReference type="Proteomes" id="UP001501576">
    <property type="component" value="Unassembled WGS sequence"/>
</dbReference>
<dbReference type="EMBL" id="BAAABZ010000015">
    <property type="protein sequence ID" value="GAA0522926.1"/>
    <property type="molecule type" value="Genomic_DNA"/>
</dbReference>
<organism evidence="1 2">
    <name type="scientific">Streptomyces mordarskii</name>
    <dbReference type="NCBI Taxonomy" id="1226758"/>
    <lineage>
        <taxon>Bacteria</taxon>
        <taxon>Bacillati</taxon>
        <taxon>Actinomycetota</taxon>
        <taxon>Actinomycetes</taxon>
        <taxon>Kitasatosporales</taxon>
        <taxon>Streptomycetaceae</taxon>
        <taxon>Streptomyces</taxon>
    </lineage>
</organism>
<keyword evidence="2" id="KW-1185">Reference proteome</keyword>
<name>A0ABP3MQD9_9ACTN</name>
<evidence type="ECO:0000313" key="1">
    <source>
        <dbReference type="EMBL" id="GAA0522926.1"/>
    </source>
</evidence>
<evidence type="ECO:0000313" key="2">
    <source>
        <dbReference type="Proteomes" id="UP001501576"/>
    </source>
</evidence>
<reference evidence="2" key="1">
    <citation type="journal article" date="2019" name="Int. J. Syst. Evol. Microbiol.">
        <title>The Global Catalogue of Microorganisms (GCM) 10K type strain sequencing project: providing services to taxonomists for standard genome sequencing and annotation.</title>
        <authorList>
            <consortium name="The Broad Institute Genomics Platform"/>
            <consortium name="The Broad Institute Genome Sequencing Center for Infectious Disease"/>
            <person name="Wu L."/>
            <person name="Ma J."/>
        </authorList>
    </citation>
    <scope>NUCLEOTIDE SEQUENCE [LARGE SCALE GENOMIC DNA]</scope>
    <source>
        <strain evidence="2">JCM 5052</strain>
    </source>
</reference>
<accession>A0ABP3MQD9</accession>
<comment type="caution">
    <text evidence="1">The sequence shown here is derived from an EMBL/GenBank/DDBJ whole genome shotgun (WGS) entry which is preliminary data.</text>
</comment>
<sequence length="151" mass="16099">MLAARFVDDHTWQPLVERPLGGAPRPADRVPDGLAFVRAVPAVHQPAASATSPRCSTAASDTWWSTRPRLQPTVIVTGADAGDRTAAQVLLAPVAAAHRRLELVRADGSLIARRLTALVLVPAIVAGRRHAGSRAVMAPDRVRKRWSGVAE</sequence>